<protein>
    <submittedName>
        <fullName evidence="2">Uncharacterized protein</fullName>
    </submittedName>
</protein>
<accession>A0A346Y774</accession>
<keyword evidence="3" id="KW-1185">Reference proteome</keyword>
<evidence type="ECO:0000256" key="1">
    <source>
        <dbReference type="SAM" id="MobiDB-lite"/>
    </source>
</evidence>
<dbReference type="KEGG" id="euz:DVS28_b0581"/>
<feature type="compositionally biased region" description="Basic and acidic residues" evidence="1">
    <location>
        <begin position="200"/>
        <end position="213"/>
    </location>
</feature>
<keyword evidence="2" id="KW-0614">Plasmid</keyword>
<feature type="region of interest" description="Disordered" evidence="1">
    <location>
        <begin position="1"/>
        <end position="29"/>
    </location>
</feature>
<geneLocation type="plasmid" evidence="3">
    <name>pedy32-46i</name>
</geneLocation>
<organism evidence="2 3">
    <name type="scientific">Euzebya pacifica</name>
    <dbReference type="NCBI Taxonomy" id="1608957"/>
    <lineage>
        <taxon>Bacteria</taxon>
        <taxon>Bacillati</taxon>
        <taxon>Actinomycetota</taxon>
        <taxon>Nitriliruptoria</taxon>
        <taxon>Euzebyales</taxon>
    </lineage>
</organism>
<feature type="region of interest" description="Disordered" evidence="1">
    <location>
        <begin position="200"/>
        <end position="246"/>
    </location>
</feature>
<dbReference type="AlphaFoldDB" id="A0A346Y774"/>
<feature type="compositionally biased region" description="Basic and acidic residues" evidence="1">
    <location>
        <begin position="227"/>
        <end position="238"/>
    </location>
</feature>
<gene>
    <name evidence="2" type="ORF">DVS28_b0581</name>
</gene>
<dbReference type="Proteomes" id="UP000264006">
    <property type="component" value="Plasmid pEDY32-46I"/>
</dbReference>
<reference evidence="2 3" key="1">
    <citation type="submission" date="2018-09" db="EMBL/GenBank/DDBJ databases">
        <title>Complete genome sequence of Euzebya sp. DY32-46 isolated from seawater of Pacific Ocean.</title>
        <authorList>
            <person name="Xu L."/>
            <person name="Wu Y.-H."/>
            <person name="Xu X.-W."/>
        </authorList>
    </citation>
    <scope>NUCLEOTIDE SEQUENCE [LARGE SCALE GENOMIC DNA]</scope>
    <source>
        <strain evidence="2 3">DY32-46</strain>
        <plasmid evidence="3">pedy32-46i</plasmid>
    </source>
</reference>
<evidence type="ECO:0000313" key="2">
    <source>
        <dbReference type="EMBL" id="AXV10321.1"/>
    </source>
</evidence>
<sequence>MATRQTVLDLMESERWTQDRDKDNPDGLTPEMREYAKELAERIVDETDAELNAILQIEDEDTRILELDAAVQRAALMMEKATEARDAAMKEAVDAVPGRFPGAARRREVADLAFMTRSRMRQVMAKDNLGASQKGYEHRERVRRQFTETEYKTIDGKKVAVSGKEWLRRVFYDEGRRQVDIAEEVGCAPHTVKAYLEHHFGGTEHDTRERDDDGTPIGAFRNNSHYQRRDAEESRLAEEESTGADA</sequence>
<feature type="compositionally biased region" description="Basic and acidic residues" evidence="1">
    <location>
        <begin position="12"/>
        <end position="29"/>
    </location>
</feature>
<proteinExistence type="predicted"/>
<name>A0A346Y774_9ACTN</name>
<dbReference type="RefSeq" id="WP_114594884.1">
    <property type="nucleotide sequence ID" value="NZ_CP031166.1"/>
</dbReference>
<evidence type="ECO:0000313" key="3">
    <source>
        <dbReference type="Proteomes" id="UP000264006"/>
    </source>
</evidence>
<dbReference type="EMBL" id="CP031166">
    <property type="protein sequence ID" value="AXV10321.1"/>
    <property type="molecule type" value="Genomic_DNA"/>
</dbReference>